<keyword evidence="3" id="KW-1185">Reference proteome</keyword>
<evidence type="ECO:0000259" key="1">
    <source>
        <dbReference type="PROSITE" id="PS50835"/>
    </source>
</evidence>
<gene>
    <name evidence="2" type="ORF">SMAX5B_012026</name>
</gene>
<dbReference type="Gene3D" id="2.60.40.10">
    <property type="entry name" value="Immunoglobulins"/>
    <property type="match status" value="2"/>
</dbReference>
<dbReference type="PANTHER" id="PTHR11422">
    <property type="entry name" value="T-CELL SURFACE GLYCOPROTEIN CD4"/>
    <property type="match status" value="1"/>
</dbReference>
<protein>
    <recommendedName>
        <fullName evidence="1">Ig-like domain-containing protein</fullName>
    </recommendedName>
</protein>
<dbReference type="PROSITE" id="PS50835">
    <property type="entry name" value="IG_LIKE"/>
    <property type="match status" value="1"/>
</dbReference>
<dbReference type="Proteomes" id="UP000246464">
    <property type="component" value="Chromosome 1"/>
</dbReference>
<name>A0A2U9AXE9_SCOMX</name>
<dbReference type="Pfam" id="PF07686">
    <property type="entry name" value="V-set"/>
    <property type="match status" value="1"/>
</dbReference>
<dbReference type="InterPro" id="IPR007110">
    <property type="entry name" value="Ig-like_dom"/>
</dbReference>
<reference evidence="2 3" key="1">
    <citation type="submission" date="2017-12" db="EMBL/GenBank/DDBJ databases">
        <title>Integrating genomic resources of turbot (Scophthalmus maximus) in depth evaluation of genetic and physical mapping variation across individuals.</title>
        <authorList>
            <person name="Martinez P."/>
        </authorList>
    </citation>
    <scope>NUCLEOTIDE SEQUENCE [LARGE SCALE GENOMIC DNA]</scope>
</reference>
<sequence length="316" mass="36107">MKYRYFIRNVRPSTMMQKAFIFLLIFWNSSSFVSGNSTYQLEFLLGCEAVVPCQHTRSDSDSNSFKWFYKKDEHSHRIQIFFQDKQGLPHRHDFHPKRSVTHNRSLVISSFKEEDQGLYWCEKCYQDSCNTEQSTVIRVKKEILEEIQQTVYVTEGSSFEYECLGEFTNSKWSFEASNATARRISAVRMKTQNLWTSNKSIHIANVEGAHVGRYTCWTSRCGGQRHKLLTINLCVMTVHQSGDSSVSCDVICDLEFSRIKSYLKSNEGTGTTTISVGVDPKGSLNCSPKQIHDVYSKVNGTHKPSNASNKTTGGYV</sequence>
<dbReference type="InterPro" id="IPR036179">
    <property type="entry name" value="Ig-like_dom_sf"/>
</dbReference>
<dbReference type="SMART" id="SM00409">
    <property type="entry name" value="IG"/>
    <property type="match status" value="2"/>
</dbReference>
<dbReference type="EMBL" id="CP026243">
    <property type="protein sequence ID" value="AWO96277.1"/>
    <property type="molecule type" value="Genomic_DNA"/>
</dbReference>
<dbReference type="InterPro" id="IPR013783">
    <property type="entry name" value="Ig-like_fold"/>
</dbReference>
<evidence type="ECO:0000313" key="3">
    <source>
        <dbReference type="Proteomes" id="UP000246464"/>
    </source>
</evidence>
<accession>A0A2U9AXE9</accession>
<dbReference type="SUPFAM" id="SSF48726">
    <property type="entry name" value="Immunoglobulin"/>
    <property type="match status" value="2"/>
</dbReference>
<dbReference type="EMBL" id="CP026243">
    <property type="protein sequence ID" value="AWO96278.1"/>
    <property type="molecule type" value="Genomic_DNA"/>
</dbReference>
<dbReference type="AlphaFoldDB" id="A0A2U9AXE9"/>
<organism evidence="2 3">
    <name type="scientific">Scophthalmus maximus</name>
    <name type="common">Turbot</name>
    <name type="synonym">Psetta maxima</name>
    <dbReference type="NCBI Taxonomy" id="52904"/>
    <lineage>
        <taxon>Eukaryota</taxon>
        <taxon>Metazoa</taxon>
        <taxon>Chordata</taxon>
        <taxon>Craniata</taxon>
        <taxon>Vertebrata</taxon>
        <taxon>Euteleostomi</taxon>
        <taxon>Actinopterygii</taxon>
        <taxon>Neopterygii</taxon>
        <taxon>Teleostei</taxon>
        <taxon>Neoteleostei</taxon>
        <taxon>Acanthomorphata</taxon>
        <taxon>Carangaria</taxon>
        <taxon>Pleuronectiformes</taxon>
        <taxon>Pleuronectoidei</taxon>
        <taxon>Scophthalmidae</taxon>
        <taxon>Scophthalmus</taxon>
    </lineage>
</organism>
<feature type="domain" description="Ig-like" evidence="1">
    <location>
        <begin position="12"/>
        <end position="137"/>
    </location>
</feature>
<proteinExistence type="predicted"/>
<dbReference type="InterPro" id="IPR013106">
    <property type="entry name" value="Ig_V-set"/>
</dbReference>
<dbReference type="InterPro" id="IPR003599">
    <property type="entry name" value="Ig_sub"/>
</dbReference>
<evidence type="ECO:0000313" key="2">
    <source>
        <dbReference type="EMBL" id="AWO96277.1"/>
    </source>
</evidence>